<reference evidence="2" key="1">
    <citation type="submission" date="2021-01" db="EMBL/GenBank/DDBJ databases">
        <authorList>
            <person name="Corre E."/>
            <person name="Pelletier E."/>
            <person name="Niang G."/>
            <person name="Scheremetjew M."/>
            <person name="Finn R."/>
            <person name="Kale V."/>
            <person name="Holt S."/>
            <person name="Cochrane G."/>
            <person name="Meng A."/>
            <person name="Brown T."/>
            <person name="Cohen L."/>
        </authorList>
    </citation>
    <scope>NUCLEOTIDE SEQUENCE</scope>
    <source>
        <strain evidence="2">10249 10 AB</strain>
    </source>
</reference>
<protein>
    <submittedName>
        <fullName evidence="2">Uncharacterized protein</fullName>
    </submittedName>
</protein>
<accession>A0A7S4AAD3</accession>
<feature type="signal peptide" evidence="1">
    <location>
        <begin position="1"/>
        <end position="28"/>
    </location>
</feature>
<proteinExistence type="predicted"/>
<dbReference type="EMBL" id="HBIX01002000">
    <property type="protein sequence ID" value="CAE0708757.1"/>
    <property type="molecule type" value="Transcribed_RNA"/>
</dbReference>
<evidence type="ECO:0000313" key="2">
    <source>
        <dbReference type="EMBL" id="CAE0708757.1"/>
    </source>
</evidence>
<dbReference type="AlphaFoldDB" id="A0A7S4AAD3"/>
<gene>
    <name evidence="2" type="ORF">PAUS00366_LOCUS1477</name>
</gene>
<organism evidence="2">
    <name type="scientific">Pseudo-nitzschia australis</name>
    <dbReference type="NCBI Taxonomy" id="44445"/>
    <lineage>
        <taxon>Eukaryota</taxon>
        <taxon>Sar</taxon>
        <taxon>Stramenopiles</taxon>
        <taxon>Ochrophyta</taxon>
        <taxon>Bacillariophyta</taxon>
        <taxon>Bacillariophyceae</taxon>
        <taxon>Bacillariophycidae</taxon>
        <taxon>Bacillariales</taxon>
        <taxon>Bacillariaceae</taxon>
        <taxon>Pseudo-nitzschia</taxon>
    </lineage>
</organism>
<feature type="chain" id="PRO_5030775284" evidence="1">
    <location>
        <begin position="29"/>
        <end position="162"/>
    </location>
</feature>
<name>A0A7S4AAD3_9STRA</name>
<evidence type="ECO:0000256" key="1">
    <source>
        <dbReference type="SAM" id="SignalP"/>
    </source>
</evidence>
<sequence length="162" mass="17588">MTQNKFIGRACLIVILFSLSILENACLAFAPTKTTTANYVGLYPAPKFTPTRYGGRSSVSVFDDSKPTSVALAFVSPDLEAEVLTTMAHATMDFSGFFAPSKSVLRLYSVVGRIFVISADYITDHSIQPEELAIQLFLLGIAVKELIVDNTVPARSTSNQTK</sequence>
<keyword evidence="1" id="KW-0732">Signal</keyword>